<dbReference type="GO" id="GO:0009103">
    <property type="term" value="P:lipopolysaccharide biosynthetic process"/>
    <property type="evidence" value="ECO:0007669"/>
    <property type="project" value="TreeGrafter"/>
</dbReference>
<proteinExistence type="predicted"/>
<dbReference type="AlphaFoldDB" id="A0A7C1FGR2"/>
<dbReference type="InterPro" id="IPR001296">
    <property type="entry name" value="Glyco_trans_1"/>
</dbReference>
<comment type="caution">
    <text evidence="4">The sequence shown here is derived from an EMBL/GenBank/DDBJ whole genome shotgun (WGS) entry which is preliminary data.</text>
</comment>
<dbReference type="PANTHER" id="PTHR46401:SF2">
    <property type="entry name" value="GLYCOSYLTRANSFERASE WBBK-RELATED"/>
    <property type="match status" value="1"/>
</dbReference>
<dbReference type="SUPFAM" id="SSF53756">
    <property type="entry name" value="UDP-Glycosyltransferase/glycogen phosphorylase"/>
    <property type="match status" value="1"/>
</dbReference>
<protein>
    <submittedName>
        <fullName evidence="4">Glycosyltransferase family 1 protein</fullName>
    </submittedName>
</protein>
<dbReference type="PANTHER" id="PTHR46401">
    <property type="entry name" value="GLYCOSYLTRANSFERASE WBBK-RELATED"/>
    <property type="match status" value="1"/>
</dbReference>
<evidence type="ECO:0000256" key="1">
    <source>
        <dbReference type="ARBA" id="ARBA00022679"/>
    </source>
</evidence>
<feature type="domain" description="Glycosyltransferase subfamily 4-like N-terminal" evidence="3">
    <location>
        <begin position="15"/>
        <end position="166"/>
    </location>
</feature>
<dbReference type="Gene3D" id="3.40.50.2000">
    <property type="entry name" value="Glycogen Phosphorylase B"/>
    <property type="match status" value="2"/>
</dbReference>
<sequence>MHILFVTGEYPPMRGGVGDYTRALALALHDLGARISVLTSQRAVQPNCAEFDECIRVLPAIERWDWRILQIVPELAREIRADWVHLQYQTAAYGMHPAINFAPRFWKRKGMRTAWTYHDLLPMYLFPKAGRFLRRWVTEYPARCADLIITTTEADRQTLLQHHIEAVSIPIGSNIVSVQLSSEERHTRRRQRGYTDHHLVIGFFGFLNQSKGGVELIETLRRLREQGIEARLLMIGDKIGASDQTNQTYFRKVENLIHKYRLSELIQWTGSEPDVEVAADLNACDVVLLPFADGASLRRGTLMAALANGCAIVTTRPLAPLPELQHEREVFYTEIGDVAAMAEAVVRILRDPTLRSRLQANARRVSAHFGWEEIARRHLEMYQHAVSSVRA</sequence>
<gene>
    <name evidence="4" type="ORF">ENQ20_12860</name>
</gene>
<name>A0A7C1FGR2_9CHLR</name>
<dbReference type="Pfam" id="PF13439">
    <property type="entry name" value="Glyco_transf_4"/>
    <property type="match status" value="1"/>
</dbReference>
<organism evidence="4">
    <name type="scientific">Caldilinea aerophila</name>
    <dbReference type="NCBI Taxonomy" id="133453"/>
    <lineage>
        <taxon>Bacteria</taxon>
        <taxon>Bacillati</taxon>
        <taxon>Chloroflexota</taxon>
        <taxon>Caldilineae</taxon>
        <taxon>Caldilineales</taxon>
        <taxon>Caldilineaceae</taxon>
        <taxon>Caldilinea</taxon>
    </lineage>
</organism>
<dbReference type="Pfam" id="PF00534">
    <property type="entry name" value="Glycos_transf_1"/>
    <property type="match status" value="1"/>
</dbReference>
<dbReference type="InterPro" id="IPR028098">
    <property type="entry name" value="Glyco_trans_4-like_N"/>
</dbReference>
<evidence type="ECO:0000313" key="4">
    <source>
        <dbReference type="EMBL" id="HDX32357.1"/>
    </source>
</evidence>
<dbReference type="GO" id="GO:0016757">
    <property type="term" value="F:glycosyltransferase activity"/>
    <property type="evidence" value="ECO:0007669"/>
    <property type="project" value="InterPro"/>
</dbReference>
<dbReference type="EMBL" id="DSMG01000126">
    <property type="protein sequence ID" value="HDX32357.1"/>
    <property type="molecule type" value="Genomic_DNA"/>
</dbReference>
<evidence type="ECO:0000259" key="2">
    <source>
        <dbReference type="Pfam" id="PF00534"/>
    </source>
</evidence>
<accession>A0A7C1FGR2</accession>
<keyword evidence="1 4" id="KW-0808">Transferase</keyword>
<reference evidence="4" key="1">
    <citation type="journal article" date="2020" name="mSystems">
        <title>Genome- and Community-Level Interaction Insights into Carbon Utilization and Element Cycling Functions of Hydrothermarchaeota in Hydrothermal Sediment.</title>
        <authorList>
            <person name="Zhou Z."/>
            <person name="Liu Y."/>
            <person name="Xu W."/>
            <person name="Pan J."/>
            <person name="Luo Z.H."/>
            <person name="Li M."/>
        </authorList>
    </citation>
    <scope>NUCLEOTIDE SEQUENCE [LARGE SCALE GENOMIC DNA]</scope>
    <source>
        <strain evidence="4">SpSt-289</strain>
    </source>
</reference>
<dbReference type="CDD" id="cd03801">
    <property type="entry name" value="GT4_PimA-like"/>
    <property type="match status" value="1"/>
</dbReference>
<evidence type="ECO:0000259" key="3">
    <source>
        <dbReference type="Pfam" id="PF13439"/>
    </source>
</evidence>
<feature type="domain" description="Glycosyl transferase family 1" evidence="2">
    <location>
        <begin position="189"/>
        <end position="364"/>
    </location>
</feature>